<keyword evidence="1" id="KW-0418">Kinase</keyword>
<name>A0A061F8W2_THECC</name>
<dbReference type="GO" id="GO:0016301">
    <property type="term" value="F:kinase activity"/>
    <property type="evidence" value="ECO:0007669"/>
    <property type="project" value="UniProtKB-KW"/>
</dbReference>
<dbReference type="EMBL" id="CM001885">
    <property type="protein sequence ID" value="EOY13770.1"/>
    <property type="molecule type" value="Genomic_DNA"/>
</dbReference>
<evidence type="ECO:0000313" key="1">
    <source>
        <dbReference type="EMBL" id="EOY13770.1"/>
    </source>
</evidence>
<dbReference type="AlphaFoldDB" id="A0A061F8W2"/>
<accession>A0A061F8W2</accession>
<dbReference type="Proteomes" id="UP000026915">
    <property type="component" value="Chromosome 7"/>
</dbReference>
<dbReference type="InterPro" id="IPR043502">
    <property type="entry name" value="DNA/RNA_pol_sf"/>
</dbReference>
<reference evidence="1 2" key="1">
    <citation type="journal article" date="2013" name="Genome Biol.">
        <title>The genome sequence of the most widely cultivated cacao type and its use to identify candidate genes regulating pod color.</title>
        <authorList>
            <person name="Motamayor J.C."/>
            <person name="Mockaitis K."/>
            <person name="Schmutz J."/>
            <person name="Haiminen N."/>
            <person name="Iii D.L."/>
            <person name="Cornejo O."/>
            <person name="Findley S.D."/>
            <person name="Zheng P."/>
            <person name="Utro F."/>
            <person name="Royaert S."/>
            <person name="Saski C."/>
            <person name="Jenkins J."/>
            <person name="Podicheti R."/>
            <person name="Zhao M."/>
            <person name="Scheffler B.E."/>
            <person name="Stack J.C."/>
            <person name="Feltus F.A."/>
            <person name="Mustiga G.M."/>
            <person name="Amores F."/>
            <person name="Phillips W."/>
            <person name="Marelli J.P."/>
            <person name="May G.D."/>
            <person name="Shapiro H."/>
            <person name="Ma J."/>
            <person name="Bustamante C.D."/>
            <person name="Schnell R.J."/>
            <person name="Main D."/>
            <person name="Gilbert D."/>
            <person name="Parida L."/>
            <person name="Kuhn D.N."/>
        </authorList>
    </citation>
    <scope>NUCLEOTIDE SEQUENCE [LARGE SCALE GENOMIC DNA]</scope>
    <source>
        <strain evidence="2">cv. Matina 1-6</strain>
    </source>
</reference>
<dbReference type="Gramene" id="EOY13770">
    <property type="protein sequence ID" value="EOY13770"/>
    <property type="gene ID" value="TCM_032415"/>
</dbReference>
<gene>
    <name evidence="1" type="ORF">TCM_032415</name>
</gene>
<dbReference type="SUPFAM" id="SSF56672">
    <property type="entry name" value="DNA/RNA polymerases"/>
    <property type="match status" value="1"/>
</dbReference>
<sequence>MQCELDAPGVNGTWIVMPLPANSHAIGYKWVYKVKLNSDIYSLFTKSTNNGGFTALIVYVDDIVIDSTSMQLRNERKCTLDILEEFGLLGAKPVSTPIDYKHKISKTEKKDHLLDSTVYRQLRGKLLYLTLTRPDISYVVHVLSQYMDKPSEANQKLGFRALKYLKGVPGQGILLSIESDLNLQAHNSNDWVGCLDTRRSVTSYGCCLVDHL</sequence>
<keyword evidence="1" id="KW-0808">Transferase</keyword>
<dbReference type="STRING" id="3641.A0A061F8W2"/>
<protein>
    <submittedName>
        <fullName evidence="1">Cysteine-rich RLK (RECEPTOR-like protein kinase) 8</fullName>
    </submittedName>
</protein>
<keyword evidence="2" id="KW-1185">Reference proteome</keyword>
<dbReference type="PANTHER" id="PTHR11439">
    <property type="entry name" value="GAG-POL-RELATED RETROTRANSPOSON"/>
    <property type="match status" value="1"/>
</dbReference>
<proteinExistence type="predicted"/>
<dbReference type="HOGENOM" id="CLU_1301621_0_0_1"/>
<dbReference type="eggNOG" id="KOG0017">
    <property type="taxonomic scope" value="Eukaryota"/>
</dbReference>
<dbReference type="OMA" id="ANSHAIG"/>
<evidence type="ECO:0000313" key="2">
    <source>
        <dbReference type="Proteomes" id="UP000026915"/>
    </source>
</evidence>
<dbReference type="PANTHER" id="PTHR11439:SF498">
    <property type="entry name" value="DNAK FAMILY PROTEIN"/>
    <property type="match status" value="1"/>
</dbReference>
<organism evidence="1 2">
    <name type="scientific">Theobroma cacao</name>
    <name type="common">Cacao</name>
    <name type="synonym">Cocoa</name>
    <dbReference type="NCBI Taxonomy" id="3641"/>
    <lineage>
        <taxon>Eukaryota</taxon>
        <taxon>Viridiplantae</taxon>
        <taxon>Streptophyta</taxon>
        <taxon>Embryophyta</taxon>
        <taxon>Tracheophyta</taxon>
        <taxon>Spermatophyta</taxon>
        <taxon>Magnoliopsida</taxon>
        <taxon>eudicotyledons</taxon>
        <taxon>Gunneridae</taxon>
        <taxon>Pentapetalae</taxon>
        <taxon>rosids</taxon>
        <taxon>malvids</taxon>
        <taxon>Malvales</taxon>
        <taxon>Malvaceae</taxon>
        <taxon>Byttnerioideae</taxon>
        <taxon>Theobroma</taxon>
    </lineage>
</organism>
<dbReference type="InParanoid" id="A0A061F8W2"/>